<keyword evidence="2" id="KW-1185">Reference proteome</keyword>
<gene>
    <name evidence="1" type="ORF">DA075_17890</name>
</gene>
<dbReference type="AlphaFoldDB" id="A0A2R4WTS0"/>
<dbReference type="EMBL" id="CP028843">
    <property type="protein sequence ID" value="AWB24947.1"/>
    <property type="molecule type" value="Genomic_DNA"/>
</dbReference>
<dbReference type="Proteomes" id="UP000244755">
    <property type="component" value="Chromosome 1"/>
</dbReference>
<evidence type="ECO:0000313" key="1">
    <source>
        <dbReference type="EMBL" id="AWB24947.1"/>
    </source>
</evidence>
<evidence type="ECO:0000313" key="2">
    <source>
        <dbReference type="Proteomes" id="UP000244755"/>
    </source>
</evidence>
<proteinExistence type="predicted"/>
<organism evidence="1 2">
    <name type="scientific">Methylobacterium currus</name>
    <dbReference type="NCBI Taxonomy" id="2051553"/>
    <lineage>
        <taxon>Bacteria</taxon>
        <taxon>Pseudomonadati</taxon>
        <taxon>Pseudomonadota</taxon>
        <taxon>Alphaproteobacteria</taxon>
        <taxon>Hyphomicrobiales</taxon>
        <taxon>Methylobacteriaceae</taxon>
        <taxon>Methylobacterium</taxon>
    </lineage>
</organism>
<protein>
    <submittedName>
        <fullName evidence="1">Transcriptional regulator</fullName>
    </submittedName>
</protein>
<accession>A0A2R4WTS0</accession>
<name>A0A2R4WTS0_9HYPH</name>
<dbReference type="KEGG" id="mee:DA075_17890"/>
<sequence>MALLRERVAAAGTQRAFAAAAGVNASDLGQVLGGRKAPSRTLLAAVGVRKALVLEDRACG</sequence>
<reference evidence="1 2" key="1">
    <citation type="submission" date="2018-04" db="EMBL/GenBank/DDBJ databases">
        <title>Methylobacterium sp. PR1016A genome.</title>
        <authorList>
            <person name="Park W."/>
        </authorList>
    </citation>
    <scope>NUCLEOTIDE SEQUENCE [LARGE SCALE GENOMIC DNA]</scope>
    <source>
        <strain evidence="1 2">PR1016A</strain>
    </source>
</reference>